<evidence type="ECO:0000313" key="2">
    <source>
        <dbReference type="EMBL" id="AIR11681.1"/>
    </source>
</evidence>
<dbReference type="EMBL" id="CP007648">
    <property type="protein sequence ID" value="AIR11681.1"/>
    <property type="molecule type" value="Genomic_DNA"/>
</dbReference>
<dbReference type="Proteomes" id="UP000029488">
    <property type="component" value="Plasmid pMP1046B"/>
</dbReference>
<protein>
    <submittedName>
        <fullName evidence="2">Putative transmembrane protein</fullName>
    </submittedName>
</protein>
<keyword evidence="1" id="KW-0472">Membrane</keyword>
<feature type="transmembrane region" description="Helical" evidence="1">
    <location>
        <begin position="49"/>
        <end position="67"/>
    </location>
</feature>
<dbReference type="KEGG" id="lsj:LSJ_3061"/>
<dbReference type="RefSeq" id="WP_044005823.1">
    <property type="nucleotide sequence ID" value="NZ_CP007648.1"/>
</dbReference>
<keyword evidence="1 2" id="KW-0812">Transmembrane</keyword>
<keyword evidence="1" id="KW-1133">Transmembrane helix</keyword>
<accession>A0A089QL55</accession>
<dbReference type="AlphaFoldDB" id="A0A089QL55"/>
<proteinExistence type="predicted"/>
<name>A0A089QL55_9LACO</name>
<sequence length="124" mass="14595">MTSAEREFNKSVRRLDMYLEDGNMVSADIELKSMRRVYDEMKKLESHSVTFWLFVTAALVVYIGMGWGKYEIPTMLMTGLEAISFALMTYVSNIVDNFIDNIEYWEDKYNLHKEVNRRVDNSIN</sequence>
<geneLocation type="plasmid" evidence="2 3">
    <name>pMP1046B</name>
</geneLocation>
<evidence type="ECO:0000256" key="1">
    <source>
        <dbReference type="SAM" id="Phobius"/>
    </source>
</evidence>
<keyword evidence="2" id="KW-0614">Plasmid</keyword>
<evidence type="ECO:0000313" key="3">
    <source>
        <dbReference type="Proteomes" id="UP000029488"/>
    </source>
</evidence>
<organism evidence="2 3">
    <name type="scientific">Ligilactobacillus salivarius</name>
    <dbReference type="NCBI Taxonomy" id="1624"/>
    <lineage>
        <taxon>Bacteria</taxon>
        <taxon>Bacillati</taxon>
        <taxon>Bacillota</taxon>
        <taxon>Bacilli</taxon>
        <taxon>Lactobacillales</taxon>
        <taxon>Lactobacillaceae</taxon>
        <taxon>Ligilactobacillus</taxon>
    </lineage>
</organism>
<reference evidence="2 3" key="1">
    <citation type="journal article" date="2014" name="BMC Genomics">
        <title>Unusual genome complexity in Lactobacillus salivarius JCM1046.</title>
        <authorList>
            <person name="Raftis E.J."/>
            <person name="Forde B.M."/>
            <person name="Claesson M.J."/>
            <person name="O'Toole P.W."/>
        </authorList>
    </citation>
    <scope>NUCLEOTIDE SEQUENCE [LARGE SCALE GENOMIC DNA]</scope>
    <source>
        <strain evidence="2 3">JCM1046</strain>
        <plasmid evidence="2 3">pMP1046B</plasmid>
    </source>
</reference>
<gene>
    <name evidence="2" type="ORF">LSJ_3061</name>
</gene>